<proteinExistence type="inferred from homology"/>
<comment type="similarity">
    <text evidence="1">Belongs to the asp23 family.</text>
</comment>
<dbReference type="AlphaFoldDB" id="A0A1V9ABY4"/>
<dbReference type="PANTHER" id="PTHR34297">
    <property type="entry name" value="HYPOTHETICAL CYTOSOLIC PROTEIN-RELATED"/>
    <property type="match status" value="1"/>
</dbReference>
<evidence type="ECO:0008006" key="4">
    <source>
        <dbReference type="Google" id="ProtNLM"/>
    </source>
</evidence>
<sequence>MTAAPAEGRARPGRTEFGRIDISDRVVATLAAVAAAEVPDAGSAASGMLGRSLGEARAPGVRRTSLAGRPKTSARVDGARARVHVVLSVRWPASVAEVCAEVRHRVTERIEWLTGLTVTDLDIEVTDLVTRSEPQPRAR</sequence>
<keyword evidence="3" id="KW-1185">Reference proteome</keyword>
<evidence type="ECO:0000256" key="1">
    <source>
        <dbReference type="ARBA" id="ARBA00005721"/>
    </source>
</evidence>
<gene>
    <name evidence="2" type="ORF">B1813_00515</name>
</gene>
<dbReference type="STRING" id="1962155.B1813_00515"/>
<evidence type="ECO:0000313" key="2">
    <source>
        <dbReference type="EMBL" id="OQO94632.1"/>
    </source>
</evidence>
<comment type="caution">
    <text evidence="2">The sequence shown here is derived from an EMBL/GenBank/DDBJ whole genome shotgun (WGS) entry which is preliminary data.</text>
</comment>
<dbReference type="Pfam" id="PF03780">
    <property type="entry name" value="Asp23"/>
    <property type="match status" value="1"/>
</dbReference>
<name>A0A1V9ABY4_SACPI</name>
<dbReference type="RefSeq" id="WP_081190077.1">
    <property type="nucleotide sequence ID" value="NZ_MWIH01000002.1"/>
</dbReference>
<evidence type="ECO:0000313" key="3">
    <source>
        <dbReference type="Proteomes" id="UP000192591"/>
    </source>
</evidence>
<dbReference type="Proteomes" id="UP000192591">
    <property type="component" value="Unassembled WGS sequence"/>
</dbReference>
<dbReference type="InterPro" id="IPR005531">
    <property type="entry name" value="Asp23"/>
</dbReference>
<protein>
    <recommendedName>
        <fullName evidence="4">Asp23/Gls24 family envelope stress response protein</fullName>
    </recommendedName>
</protein>
<dbReference type="EMBL" id="MWIH01000002">
    <property type="protein sequence ID" value="OQO94632.1"/>
    <property type="molecule type" value="Genomic_DNA"/>
</dbReference>
<accession>A0A1V9ABY4</accession>
<organism evidence="2 3">
    <name type="scientific">Saccharomonospora piscinae</name>
    <dbReference type="NCBI Taxonomy" id="687388"/>
    <lineage>
        <taxon>Bacteria</taxon>
        <taxon>Bacillati</taxon>
        <taxon>Actinomycetota</taxon>
        <taxon>Actinomycetes</taxon>
        <taxon>Pseudonocardiales</taxon>
        <taxon>Pseudonocardiaceae</taxon>
        <taxon>Saccharomonospora</taxon>
    </lineage>
</organism>
<reference evidence="2 3" key="1">
    <citation type="submission" date="2017-02" db="EMBL/GenBank/DDBJ databases">
        <title>Draft genome of Saccharomonospora sp. 154.</title>
        <authorList>
            <person name="Alonso-Carmona G.S."/>
            <person name="De La Haba R."/>
            <person name="Vera-Gargallo B."/>
            <person name="Sandoval-Trujillo A.H."/>
            <person name="Ramirez-Duran N."/>
            <person name="Ventosa A."/>
        </authorList>
    </citation>
    <scope>NUCLEOTIDE SEQUENCE [LARGE SCALE GENOMIC DNA]</scope>
    <source>
        <strain evidence="2 3">LRS4.154</strain>
    </source>
</reference>